<protein>
    <submittedName>
        <fullName evidence="7">Flippase-like domain-containing protein</fullName>
    </submittedName>
</protein>
<keyword evidence="2" id="KW-1003">Cell membrane</keyword>
<keyword evidence="3 6" id="KW-0812">Transmembrane</keyword>
<reference evidence="7 8" key="1">
    <citation type="submission" date="2020-04" db="EMBL/GenBank/DDBJ databases">
        <authorList>
            <person name="Klaysubun C."/>
            <person name="Duangmal K."/>
            <person name="Lipun K."/>
        </authorList>
    </citation>
    <scope>NUCLEOTIDE SEQUENCE [LARGE SCALE GENOMIC DNA]</scope>
    <source>
        <strain evidence="7 8">K10HN5</strain>
    </source>
</reference>
<dbReference type="Proteomes" id="UP000820669">
    <property type="component" value="Unassembled WGS sequence"/>
</dbReference>
<keyword evidence="4 6" id="KW-1133">Transmembrane helix</keyword>
<dbReference type="NCBIfam" id="TIGR00374">
    <property type="entry name" value="flippase-like domain"/>
    <property type="match status" value="1"/>
</dbReference>
<gene>
    <name evidence="7" type="ORF">HF526_18630</name>
</gene>
<feature type="transmembrane region" description="Helical" evidence="6">
    <location>
        <begin position="12"/>
        <end position="33"/>
    </location>
</feature>
<feature type="transmembrane region" description="Helical" evidence="6">
    <location>
        <begin position="254"/>
        <end position="272"/>
    </location>
</feature>
<feature type="transmembrane region" description="Helical" evidence="6">
    <location>
        <begin position="45"/>
        <end position="64"/>
    </location>
</feature>
<evidence type="ECO:0000313" key="7">
    <source>
        <dbReference type="EMBL" id="NMH99311.1"/>
    </source>
</evidence>
<name>A0ABX1SCL0_9PSEU</name>
<sequence>MGGRQGRRWRAAGALAAALVVGYGAAILLPGAHDAAHRLERIGPVYLAAGLLLELAALFTYSLLTRTVVPVGHRPPLSVLFRIDLTSLGASHVLPGGAATAATFRFGLLIAAGVRPADTLFVATVQGIGSAIVLNLLLWAALVISVPTHGGDPLYVVTAALGAVLMLAVGVAVIGVTRGQDQVIRALRAVAARTSRIDPDRIERVIRREATRLRDFGTDRRRLVTAVSWAGANWLLDAASLWVFVAAFGHHTPPALLLIAFGLANVLAVLPVTPGGLGVVEGVLIPVLVGFGTPAGTAILGVLSWRLASFWLPIPVSGLAYLSLRMGPLRRREQPPDPAPAGRMVPPGG</sequence>
<evidence type="ECO:0000256" key="6">
    <source>
        <dbReference type="SAM" id="Phobius"/>
    </source>
</evidence>
<dbReference type="EMBL" id="JAAXLA010000034">
    <property type="protein sequence ID" value="NMH99311.1"/>
    <property type="molecule type" value="Genomic_DNA"/>
</dbReference>
<feature type="transmembrane region" description="Helical" evidence="6">
    <location>
        <begin position="154"/>
        <end position="176"/>
    </location>
</feature>
<feature type="transmembrane region" description="Helical" evidence="6">
    <location>
        <begin position="223"/>
        <end position="248"/>
    </location>
</feature>
<dbReference type="Pfam" id="PF03706">
    <property type="entry name" value="LPG_synthase_TM"/>
    <property type="match status" value="1"/>
</dbReference>
<dbReference type="PANTHER" id="PTHR39087:SF2">
    <property type="entry name" value="UPF0104 MEMBRANE PROTEIN MJ1595"/>
    <property type="match status" value="1"/>
</dbReference>
<evidence type="ECO:0000256" key="1">
    <source>
        <dbReference type="ARBA" id="ARBA00004651"/>
    </source>
</evidence>
<feature type="transmembrane region" description="Helical" evidence="6">
    <location>
        <begin position="120"/>
        <end position="142"/>
    </location>
</feature>
<dbReference type="PANTHER" id="PTHR39087">
    <property type="entry name" value="UPF0104 MEMBRANE PROTEIN MJ1595"/>
    <property type="match status" value="1"/>
</dbReference>
<feature type="transmembrane region" description="Helical" evidence="6">
    <location>
        <begin position="279"/>
        <end position="302"/>
    </location>
</feature>
<comment type="subcellular location">
    <subcellularLocation>
        <location evidence="1">Cell membrane</location>
        <topology evidence="1">Multi-pass membrane protein</topology>
    </subcellularLocation>
</comment>
<evidence type="ECO:0000313" key="8">
    <source>
        <dbReference type="Proteomes" id="UP000820669"/>
    </source>
</evidence>
<proteinExistence type="predicted"/>
<dbReference type="InterPro" id="IPR022791">
    <property type="entry name" value="L-PG_synthase/AglD"/>
</dbReference>
<evidence type="ECO:0000256" key="2">
    <source>
        <dbReference type="ARBA" id="ARBA00022475"/>
    </source>
</evidence>
<feature type="transmembrane region" description="Helical" evidence="6">
    <location>
        <begin position="308"/>
        <end position="324"/>
    </location>
</feature>
<keyword evidence="5 6" id="KW-0472">Membrane</keyword>
<evidence type="ECO:0000256" key="4">
    <source>
        <dbReference type="ARBA" id="ARBA00022989"/>
    </source>
</evidence>
<organism evidence="7 8">
    <name type="scientific">Pseudonocardia acidicola</name>
    <dbReference type="NCBI Taxonomy" id="2724939"/>
    <lineage>
        <taxon>Bacteria</taxon>
        <taxon>Bacillati</taxon>
        <taxon>Actinomycetota</taxon>
        <taxon>Actinomycetes</taxon>
        <taxon>Pseudonocardiales</taxon>
        <taxon>Pseudonocardiaceae</taxon>
        <taxon>Pseudonocardia</taxon>
    </lineage>
</organism>
<keyword evidence="8" id="KW-1185">Reference proteome</keyword>
<evidence type="ECO:0000256" key="3">
    <source>
        <dbReference type="ARBA" id="ARBA00022692"/>
    </source>
</evidence>
<comment type="caution">
    <text evidence="7">The sequence shown here is derived from an EMBL/GenBank/DDBJ whole genome shotgun (WGS) entry which is preliminary data.</text>
</comment>
<dbReference type="RefSeq" id="WP_169382795.1">
    <property type="nucleotide sequence ID" value="NZ_JAAXLA010000034.1"/>
</dbReference>
<accession>A0ABX1SCL0</accession>
<evidence type="ECO:0000256" key="5">
    <source>
        <dbReference type="ARBA" id="ARBA00023136"/>
    </source>
</evidence>